<dbReference type="AlphaFoldDB" id="A0A2P4TBT0"/>
<feature type="compositionally biased region" description="Low complexity" evidence="1">
    <location>
        <begin position="119"/>
        <end position="131"/>
    </location>
</feature>
<comment type="caution">
    <text evidence="2">The sequence shown here is derived from an EMBL/GenBank/DDBJ whole genome shotgun (WGS) entry which is preliminary data.</text>
</comment>
<dbReference type="GO" id="GO:0003729">
    <property type="term" value="F:mRNA binding"/>
    <property type="evidence" value="ECO:0007669"/>
    <property type="project" value="TreeGrafter"/>
</dbReference>
<feature type="non-terminal residue" evidence="2">
    <location>
        <position position="1"/>
    </location>
</feature>
<dbReference type="PANTHER" id="PTHR11208">
    <property type="entry name" value="RNA-BINDING PROTEIN RELATED"/>
    <property type="match status" value="1"/>
</dbReference>
<dbReference type="InterPro" id="IPR045071">
    <property type="entry name" value="BBP-like"/>
</dbReference>
<dbReference type="PANTHER" id="PTHR11208:SF34">
    <property type="entry name" value="KH DOMAIN-CONTAINING, RNA-BINDING, SIGNAL TRANSDUCTION-ASSOCIATED PROTEIN 2"/>
    <property type="match status" value="1"/>
</dbReference>
<protein>
    <submittedName>
        <fullName evidence="2">Uncharacterized protein</fullName>
    </submittedName>
</protein>
<reference evidence="2 3" key="1">
    <citation type="submission" date="2018-01" db="EMBL/GenBank/DDBJ databases">
        <title>Comparison of the Chinese Bamboo Partridge and Red Junglefowl genome sequences highlights the importance of demography in genome evolution.</title>
        <authorList>
            <person name="Tiley G.P."/>
            <person name="Kimball R.T."/>
            <person name="Braun E.L."/>
            <person name="Burleigh J.G."/>
        </authorList>
    </citation>
    <scope>NUCLEOTIDE SEQUENCE [LARGE SCALE GENOMIC DNA]</scope>
    <source>
        <strain evidence="2">RTK389</strain>
        <tissue evidence="2">Blood</tissue>
    </source>
</reference>
<dbReference type="GO" id="GO:0008143">
    <property type="term" value="F:poly(A) binding"/>
    <property type="evidence" value="ECO:0007669"/>
    <property type="project" value="TreeGrafter"/>
</dbReference>
<dbReference type="OrthoDB" id="6777263at2759"/>
<accession>A0A2P4TBT0</accession>
<dbReference type="GO" id="GO:0005634">
    <property type="term" value="C:nucleus"/>
    <property type="evidence" value="ECO:0007669"/>
    <property type="project" value="TreeGrafter"/>
</dbReference>
<gene>
    <name evidence="2" type="ORF">CIB84_002432</name>
</gene>
<keyword evidence="3" id="KW-1185">Reference proteome</keyword>
<dbReference type="GO" id="GO:0000381">
    <property type="term" value="P:regulation of alternative mRNA splicing, via spliceosome"/>
    <property type="evidence" value="ECO:0007669"/>
    <property type="project" value="TreeGrafter"/>
</dbReference>
<feature type="region of interest" description="Disordered" evidence="1">
    <location>
        <begin position="88"/>
        <end position="134"/>
    </location>
</feature>
<evidence type="ECO:0000313" key="2">
    <source>
        <dbReference type="EMBL" id="POI33816.1"/>
    </source>
</evidence>
<sequence length="153" mass="16464">LSQNTTFQKVSSFAFQDYNDEIRQEQLRELSYLNGSEDSARGRGIRGRGIRVPPAAPSRCGSLICYANSFRNAFTSFCSHRGRGGAIPPPLPGRGAQAPRGAPVTRGALPVPPVARGVPTPRARGAPAIPGYRPPPPPAHEAYEEYVSNCIHQ</sequence>
<name>A0A2P4TBT0_BAMTH</name>
<organism evidence="2 3">
    <name type="scientific">Bambusicola thoracicus</name>
    <name type="common">Chinese bamboo-partridge</name>
    <name type="synonym">Perdix thoracica</name>
    <dbReference type="NCBI Taxonomy" id="9083"/>
    <lineage>
        <taxon>Eukaryota</taxon>
        <taxon>Metazoa</taxon>
        <taxon>Chordata</taxon>
        <taxon>Craniata</taxon>
        <taxon>Vertebrata</taxon>
        <taxon>Euteleostomi</taxon>
        <taxon>Archelosauria</taxon>
        <taxon>Archosauria</taxon>
        <taxon>Dinosauria</taxon>
        <taxon>Saurischia</taxon>
        <taxon>Theropoda</taxon>
        <taxon>Coelurosauria</taxon>
        <taxon>Aves</taxon>
        <taxon>Neognathae</taxon>
        <taxon>Galloanserae</taxon>
        <taxon>Galliformes</taxon>
        <taxon>Phasianidae</taxon>
        <taxon>Perdicinae</taxon>
        <taxon>Bambusicola</taxon>
    </lineage>
</organism>
<dbReference type="Proteomes" id="UP000237246">
    <property type="component" value="Unassembled WGS sequence"/>
</dbReference>
<proteinExistence type="predicted"/>
<evidence type="ECO:0000256" key="1">
    <source>
        <dbReference type="SAM" id="MobiDB-lite"/>
    </source>
</evidence>
<dbReference type="EMBL" id="PPHD01002855">
    <property type="protein sequence ID" value="POI33816.1"/>
    <property type="molecule type" value="Genomic_DNA"/>
</dbReference>
<evidence type="ECO:0000313" key="3">
    <source>
        <dbReference type="Proteomes" id="UP000237246"/>
    </source>
</evidence>